<keyword evidence="6" id="KW-0966">Cell projection</keyword>
<dbReference type="PANTHER" id="PTHR30435:SF19">
    <property type="entry name" value="FLAGELLAR BASAL-BODY ROD PROTEIN FLGG"/>
    <property type="match status" value="1"/>
</dbReference>
<dbReference type="Proteomes" id="UP000192790">
    <property type="component" value="Unassembled WGS sequence"/>
</dbReference>
<dbReference type="Pfam" id="PF06429">
    <property type="entry name" value="Flg_bbr_C"/>
    <property type="match status" value="1"/>
</dbReference>
<dbReference type="InterPro" id="IPR037925">
    <property type="entry name" value="FlgE/F/G-like"/>
</dbReference>
<comment type="similarity">
    <text evidence="1 2">Belongs to the flagella basal body rod proteins family.</text>
</comment>
<dbReference type="SUPFAM" id="SSF117143">
    <property type="entry name" value="Flagellar hook protein flgE"/>
    <property type="match status" value="1"/>
</dbReference>
<proteinExistence type="inferred from homology"/>
<name>A0A1W1YIB7_9FIRM</name>
<dbReference type="GO" id="GO:0071978">
    <property type="term" value="P:bacterial-type flagellum-dependent swarming motility"/>
    <property type="evidence" value="ECO:0007669"/>
    <property type="project" value="TreeGrafter"/>
</dbReference>
<feature type="domain" description="Flagellar basal-body/hook protein C-terminal" evidence="4">
    <location>
        <begin position="202"/>
        <end position="243"/>
    </location>
</feature>
<dbReference type="GO" id="GO:0030694">
    <property type="term" value="C:bacterial-type flagellum basal body, rod"/>
    <property type="evidence" value="ECO:0007669"/>
    <property type="project" value="InterPro"/>
</dbReference>
<evidence type="ECO:0000313" key="6">
    <source>
        <dbReference type="EMBL" id="SMC35498.1"/>
    </source>
</evidence>
<dbReference type="InterPro" id="IPR001444">
    <property type="entry name" value="Flag_bb_rod_N"/>
</dbReference>
<organism evidence="6 7">
    <name type="scientific">Papillibacter cinnamivorans DSM 12816</name>
    <dbReference type="NCBI Taxonomy" id="1122930"/>
    <lineage>
        <taxon>Bacteria</taxon>
        <taxon>Bacillati</taxon>
        <taxon>Bacillota</taxon>
        <taxon>Clostridia</taxon>
        <taxon>Eubacteriales</taxon>
        <taxon>Oscillospiraceae</taxon>
        <taxon>Papillibacter</taxon>
    </lineage>
</organism>
<keyword evidence="6" id="KW-0969">Cilium</keyword>
<evidence type="ECO:0000256" key="2">
    <source>
        <dbReference type="RuleBase" id="RU362116"/>
    </source>
</evidence>
<comment type="subcellular location">
    <subcellularLocation>
        <location evidence="2">Bacterial flagellum basal body</location>
    </subcellularLocation>
</comment>
<dbReference type="PANTHER" id="PTHR30435">
    <property type="entry name" value="FLAGELLAR PROTEIN"/>
    <property type="match status" value="1"/>
</dbReference>
<feature type="domain" description="Flagellar basal body rod protein N-terminal" evidence="3">
    <location>
        <begin position="5"/>
        <end position="35"/>
    </location>
</feature>
<evidence type="ECO:0000259" key="5">
    <source>
        <dbReference type="Pfam" id="PF22692"/>
    </source>
</evidence>
<dbReference type="InterPro" id="IPR020013">
    <property type="entry name" value="Flagellar_FlgE/F/G"/>
</dbReference>
<protein>
    <submittedName>
        <fullName evidence="6">Flagellar basal-body rod protein FlgG</fullName>
    </submittedName>
</protein>
<accession>A0A1W1YIB7</accession>
<gene>
    <name evidence="6" type="ORF">SAMN02745168_0409</name>
</gene>
<evidence type="ECO:0000256" key="1">
    <source>
        <dbReference type="ARBA" id="ARBA00009677"/>
    </source>
</evidence>
<evidence type="ECO:0000313" key="7">
    <source>
        <dbReference type="Proteomes" id="UP000192790"/>
    </source>
</evidence>
<dbReference type="OrthoDB" id="9800375at2"/>
<dbReference type="EMBL" id="FWXW01000001">
    <property type="protein sequence ID" value="SMC35498.1"/>
    <property type="molecule type" value="Genomic_DNA"/>
</dbReference>
<dbReference type="Pfam" id="PF22692">
    <property type="entry name" value="LlgE_F_G_D1"/>
    <property type="match status" value="1"/>
</dbReference>
<reference evidence="6 7" key="1">
    <citation type="submission" date="2017-04" db="EMBL/GenBank/DDBJ databases">
        <authorList>
            <person name="Afonso C.L."/>
            <person name="Miller P.J."/>
            <person name="Scott M.A."/>
            <person name="Spackman E."/>
            <person name="Goraichik I."/>
            <person name="Dimitrov K.M."/>
            <person name="Suarez D.L."/>
            <person name="Swayne D.E."/>
        </authorList>
    </citation>
    <scope>NUCLEOTIDE SEQUENCE [LARGE SCALE GENOMIC DNA]</scope>
    <source>
        <strain evidence="6 7">DSM 12816</strain>
    </source>
</reference>
<dbReference type="InterPro" id="IPR012836">
    <property type="entry name" value="FlgF"/>
</dbReference>
<dbReference type="AlphaFoldDB" id="A0A1W1YIB7"/>
<dbReference type="InterPro" id="IPR053967">
    <property type="entry name" value="LlgE_F_G-like_D1"/>
</dbReference>
<evidence type="ECO:0000259" key="4">
    <source>
        <dbReference type="Pfam" id="PF06429"/>
    </source>
</evidence>
<keyword evidence="7" id="KW-1185">Reference proteome</keyword>
<keyword evidence="2" id="KW-0975">Bacterial flagellum</keyword>
<dbReference type="InterPro" id="IPR010930">
    <property type="entry name" value="Flg_bb/hook_C_dom"/>
</dbReference>
<feature type="domain" description="Flagellar hook protein FlgE/F/G-like D1" evidence="5">
    <location>
        <begin position="95"/>
        <end position="157"/>
    </location>
</feature>
<sequence>MLRGLYTAATGMTVQRLKMDVLTNNIVNADTTGFKRDSLISSSFETVLLERLNDPGTVNAVSEVGPYSFGTHVDQVVTDLSQGSLESTGKSTDLAVSGDGYFAVETASGERYTRSGSFTVNAEGYLVTADGDYVLGNNGAIPVGSSDFSVDAAGTVTSGGKTIDTLRVVSFQRTEDLRKQGDSLYYSVSGETPSNSQDCTVMQGFRESSNVDIADEMVNMMSVYRAYEASAKILTMTDETLGLAVNDLGSLR</sequence>
<dbReference type="NCBIfam" id="TIGR02490">
    <property type="entry name" value="flgF"/>
    <property type="match status" value="1"/>
</dbReference>
<dbReference type="STRING" id="1122930.SAMN02745168_0409"/>
<keyword evidence="6" id="KW-0282">Flagellum</keyword>
<evidence type="ECO:0000259" key="3">
    <source>
        <dbReference type="Pfam" id="PF00460"/>
    </source>
</evidence>
<dbReference type="NCBIfam" id="TIGR03506">
    <property type="entry name" value="FlgEFG_subfam"/>
    <property type="match status" value="1"/>
</dbReference>
<dbReference type="RefSeq" id="WP_159447971.1">
    <property type="nucleotide sequence ID" value="NZ_FWXW01000001.1"/>
</dbReference>
<dbReference type="Pfam" id="PF00460">
    <property type="entry name" value="Flg_bb_rod"/>
    <property type="match status" value="1"/>
</dbReference>